<dbReference type="Gene3D" id="3.40.50.1980">
    <property type="entry name" value="Nitrogenase molybdenum iron protein domain"/>
    <property type="match status" value="2"/>
</dbReference>
<dbReference type="PANTHER" id="PTHR30532">
    <property type="entry name" value="IRON III DICITRATE-BINDING PERIPLASMIC PROTEIN"/>
    <property type="match status" value="1"/>
</dbReference>
<keyword evidence="4" id="KW-0732">Signal</keyword>
<comment type="similarity">
    <text evidence="2">Belongs to the bacterial solute-binding protein 8 family.</text>
</comment>
<keyword evidence="7" id="KW-1185">Reference proteome</keyword>
<feature type="domain" description="Fe/B12 periplasmic-binding" evidence="5">
    <location>
        <begin position="61"/>
        <end position="359"/>
    </location>
</feature>
<dbReference type="PROSITE" id="PS50983">
    <property type="entry name" value="FE_B12_PBP"/>
    <property type="match status" value="1"/>
</dbReference>
<dbReference type="AlphaFoldDB" id="A0A8J7IVK1"/>
<dbReference type="Proteomes" id="UP000654482">
    <property type="component" value="Unassembled WGS sequence"/>
</dbReference>
<dbReference type="InterPro" id="IPR051313">
    <property type="entry name" value="Bact_iron-sidero_bind"/>
</dbReference>
<reference evidence="6" key="1">
    <citation type="submission" date="2020-10" db="EMBL/GenBank/DDBJ databases">
        <authorList>
            <person name="Castelo-Branco R."/>
            <person name="Eusebio N."/>
            <person name="Adriana R."/>
            <person name="Vieira A."/>
            <person name="Brugerolle De Fraissinette N."/>
            <person name="Rezende De Castro R."/>
            <person name="Schneider M.P."/>
            <person name="Vasconcelos V."/>
            <person name="Leao P.N."/>
        </authorList>
    </citation>
    <scope>NUCLEOTIDE SEQUENCE</scope>
    <source>
        <strain evidence="6">LEGE 07157</strain>
    </source>
</reference>
<comment type="caution">
    <text evidence="6">The sequence shown here is derived from an EMBL/GenBank/DDBJ whole genome shotgun (WGS) entry which is preliminary data.</text>
</comment>
<evidence type="ECO:0000259" key="5">
    <source>
        <dbReference type="PROSITE" id="PS50983"/>
    </source>
</evidence>
<evidence type="ECO:0000256" key="4">
    <source>
        <dbReference type="ARBA" id="ARBA00022729"/>
    </source>
</evidence>
<dbReference type="SUPFAM" id="SSF53807">
    <property type="entry name" value="Helical backbone' metal receptor"/>
    <property type="match status" value="1"/>
</dbReference>
<dbReference type="PANTHER" id="PTHR30532:SF24">
    <property type="entry name" value="FERRIC ENTEROBACTIN-BINDING PERIPLASMIC PROTEIN FEPB"/>
    <property type="match status" value="1"/>
</dbReference>
<organism evidence="6 7">
    <name type="scientific">Lusitaniella coriacea LEGE 07157</name>
    <dbReference type="NCBI Taxonomy" id="945747"/>
    <lineage>
        <taxon>Bacteria</taxon>
        <taxon>Bacillati</taxon>
        <taxon>Cyanobacteriota</taxon>
        <taxon>Cyanophyceae</taxon>
        <taxon>Spirulinales</taxon>
        <taxon>Lusitaniellaceae</taxon>
        <taxon>Lusitaniella</taxon>
    </lineage>
</organism>
<evidence type="ECO:0000313" key="7">
    <source>
        <dbReference type="Proteomes" id="UP000654482"/>
    </source>
</evidence>
<evidence type="ECO:0000256" key="2">
    <source>
        <dbReference type="ARBA" id="ARBA00008814"/>
    </source>
</evidence>
<name>A0A8J7IVK1_9CYAN</name>
<evidence type="ECO:0000256" key="3">
    <source>
        <dbReference type="ARBA" id="ARBA00022448"/>
    </source>
</evidence>
<sequence>MLTLKRLTRWLVLSVLTAGLVIGCGFLVSNNLAENPVVDSSDCRTVKHDLGEAKVCGQPQKIAVLSGHALDLLLSLDVQPAGYVGPLSIYQGKVFDNPALQIPYLGTRIASQPVHLGMGREPSLEKLLALKPDLILGEGRNADEYDLLAKISPTLLWRNRTAKGQWQKNLRAIAEALGQEKKAEVAIARYESRIANARSDFADVVAAHPKLLLLGASRLGMGVYAIRSESYLGELLEGIGFQVLSAPSSELTPSTPVSLEALPDLDDADTIIILGYNLDDSDGLEIPDSSTEESISDRVEKHQTRTIQQDWEENAIAQSLTASKEGRVYFATYAKWNGLNGPIGAELVLEQLREFLLDN</sequence>
<dbReference type="PROSITE" id="PS51257">
    <property type="entry name" value="PROKAR_LIPOPROTEIN"/>
    <property type="match status" value="1"/>
</dbReference>
<dbReference type="Pfam" id="PF01497">
    <property type="entry name" value="Peripla_BP_2"/>
    <property type="match status" value="1"/>
</dbReference>
<proteinExistence type="inferred from homology"/>
<evidence type="ECO:0000256" key="1">
    <source>
        <dbReference type="ARBA" id="ARBA00004196"/>
    </source>
</evidence>
<gene>
    <name evidence="6" type="ORF">IQ249_15625</name>
</gene>
<dbReference type="GO" id="GO:1901678">
    <property type="term" value="P:iron coordination entity transport"/>
    <property type="evidence" value="ECO:0007669"/>
    <property type="project" value="UniProtKB-ARBA"/>
</dbReference>
<dbReference type="GO" id="GO:0030288">
    <property type="term" value="C:outer membrane-bounded periplasmic space"/>
    <property type="evidence" value="ECO:0007669"/>
    <property type="project" value="TreeGrafter"/>
</dbReference>
<evidence type="ECO:0000313" key="6">
    <source>
        <dbReference type="EMBL" id="MBE9117328.1"/>
    </source>
</evidence>
<dbReference type="CDD" id="cd01146">
    <property type="entry name" value="FhuD"/>
    <property type="match status" value="1"/>
</dbReference>
<dbReference type="InterPro" id="IPR002491">
    <property type="entry name" value="ABC_transptr_periplasmic_BD"/>
</dbReference>
<comment type="subcellular location">
    <subcellularLocation>
        <location evidence="1">Cell envelope</location>
    </subcellularLocation>
</comment>
<dbReference type="EMBL" id="JADEWZ010000023">
    <property type="protein sequence ID" value="MBE9117328.1"/>
    <property type="molecule type" value="Genomic_DNA"/>
</dbReference>
<accession>A0A8J7IVK1</accession>
<protein>
    <submittedName>
        <fullName evidence="6">Iron-siderophore ABC transporter substrate-binding protein</fullName>
    </submittedName>
</protein>
<keyword evidence="3" id="KW-0813">Transport</keyword>